<name>G0MT73_CAEBE</name>
<feature type="transmembrane region" description="Helical" evidence="1">
    <location>
        <begin position="48"/>
        <end position="69"/>
    </location>
</feature>
<accession>G0MT73</accession>
<sequence>MVLAYPMFPGFQTPDYQAIIDPTTICDDTSCIQYSTTQKPDHFLNGTVMQFIFSLTNLSVQTACICYILHTKHLKKGPFYIMLFIFSIAVFFRVLYCVINLSLDVLFGKHPLVILLTRTSLYVDFMCNFFSITMNFFLSLNGCLHFSSKKWSSWIFEGYNLFRPMVFSVAVSLLAAVGIIHTSNVSRNFIERFGYIDTGPDVGFKIILYVVYEVITLIDWKKENSKILTNLLIILSISHCLPELFLPSVFLIQNYDIKKRLRRLFAGVEANVITS</sequence>
<protein>
    <recommendedName>
        <fullName evidence="4">Serpentine receptor class gamma</fullName>
    </recommendedName>
</protein>
<dbReference type="Proteomes" id="UP000008068">
    <property type="component" value="Unassembled WGS sequence"/>
</dbReference>
<evidence type="ECO:0000313" key="2">
    <source>
        <dbReference type="EMBL" id="EGT43550.1"/>
    </source>
</evidence>
<proteinExistence type="predicted"/>
<feature type="transmembrane region" description="Helical" evidence="1">
    <location>
        <begin position="121"/>
        <end position="140"/>
    </location>
</feature>
<feature type="transmembrane region" description="Helical" evidence="1">
    <location>
        <begin position="81"/>
        <end position="101"/>
    </location>
</feature>
<keyword evidence="3" id="KW-1185">Reference proteome</keyword>
<keyword evidence="1" id="KW-1133">Transmembrane helix</keyword>
<keyword evidence="1" id="KW-0472">Membrane</keyword>
<evidence type="ECO:0000256" key="1">
    <source>
        <dbReference type="SAM" id="Phobius"/>
    </source>
</evidence>
<feature type="transmembrane region" description="Helical" evidence="1">
    <location>
        <begin position="161"/>
        <end position="182"/>
    </location>
</feature>
<dbReference type="EMBL" id="GL379811">
    <property type="protein sequence ID" value="EGT43550.1"/>
    <property type="molecule type" value="Genomic_DNA"/>
</dbReference>
<dbReference type="eggNOG" id="ENOG502TJSK">
    <property type="taxonomic scope" value="Eukaryota"/>
</dbReference>
<keyword evidence="1" id="KW-0812">Transmembrane</keyword>
<dbReference type="HOGENOM" id="CLU_068967_0_0_1"/>
<feature type="transmembrane region" description="Helical" evidence="1">
    <location>
        <begin position="227"/>
        <end position="252"/>
    </location>
</feature>
<evidence type="ECO:0000313" key="3">
    <source>
        <dbReference type="Proteomes" id="UP000008068"/>
    </source>
</evidence>
<evidence type="ECO:0008006" key="4">
    <source>
        <dbReference type="Google" id="ProtNLM"/>
    </source>
</evidence>
<organism evidence="3">
    <name type="scientific">Caenorhabditis brenneri</name>
    <name type="common">Nematode worm</name>
    <dbReference type="NCBI Taxonomy" id="135651"/>
    <lineage>
        <taxon>Eukaryota</taxon>
        <taxon>Metazoa</taxon>
        <taxon>Ecdysozoa</taxon>
        <taxon>Nematoda</taxon>
        <taxon>Chromadorea</taxon>
        <taxon>Rhabditida</taxon>
        <taxon>Rhabditina</taxon>
        <taxon>Rhabditomorpha</taxon>
        <taxon>Rhabditoidea</taxon>
        <taxon>Rhabditidae</taxon>
        <taxon>Peloderinae</taxon>
        <taxon>Caenorhabditis</taxon>
    </lineage>
</organism>
<dbReference type="AlphaFoldDB" id="G0MT73"/>
<dbReference type="OMA" id="QTACICY"/>
<dbReference type="InParanoid" id="G0MT73"/>
<reference evidence="3" key="1">
    <citation type="submission" date="2011-07" db="EMBL/GenBank/DDBJ databases">
        <authorList>
            <consortium name="Caenorhabditis brenneri Sequencing and Analysis Consortium"/>
            <person name="Wilson R.K."/>
        </authorList>
    </citation>
    <scope>NUCLEOTIDE SEQUENCE [LARGE SCALE GENOMIC DNA]</scope>
    <source>
        <strain evidence="3">PB2801</strain>
    </source>
</reference>
<gene>
    <name evidence="2" type="ORF">CAEBREN_22713</name>
</gene>